<dbReference type="Pfam" id="PF00583">
    <property type="entry name" value="Acetyltransf_1"/>
    <property type="match status" value="1"/>
</dbReference>
<sequence length="155" mass="17421">MADRDASSWVVDTLRADDHEAWSQLHRGYLDFYEVTDPDRVSPIIWSWLNDPDHELEGLVVRAAPGADPVGMAHFRPFVRPLAAATACFLDDLYVAPAARGTGAVDALLAALQEVSRQRGWSQVRWITRESNARARSTYDRLARQTDLVTYELPV</sequence>
<dbReference type="InterPro" id="IPR016181">
    <property type="entry name" value="Acyl_CoA_acyltransferase"/>
</dbReference>
<dbReference type="Gene3D" id="3.40.630.30">
    <property type="match status" value="1"/>
</dbReference>
<keyword evidence="5" id="KW-1185">Reference proteome</keyword>
<organism evidence="4 5">
    <name type="scientific">Pedococcus aerophilus</name>
    <dbReference type="NCBI Taxonomy" id="436356"/>
    <lineage>
        <taxon>Bacteria</taxon>
        <taxon>Bacillati</taxon>
        <taxon>Actinomycetota</taxon>
        <taxon>Actinomycetes</taxon>
        <taxon>Micrococcales</taxon>
        <taxon>Intrasporangiaceae</taxon>
        <taxon>Pedococcus</taxon>
    </lineage>
</organism>
<dbReference type="CDD" id="cd04301">
    <property type="entry name" value="NAT_SF"/>
    <property type="match status" value="1"/>
</dbReference>
<dbReference type="InterPro" id="IPR000182">
    <property type="entry name" value="GNAT_dom"/>
</dbReference>
<keyword evidence="2" id="KW-0012">Acyltransferase</keyword>
<dbReference type="SUPFAM" id="SSF55729">
    <property type="entry name" value="Acyl-CoA N-acyltransferases (Nat)"/>
    <property type="match status" value="1"/>
</dbReference>
<dbReference type="EMBL" id="BAAARN010000004">
    <property type="protein sequence ID" value="GAA2738493.1"/>
    <property type="molecule type" value="Genomic_DNA"/>
</dbReference>
<name>A0ABN3UU36_9MICO</name>
<feature type="domain" description="N-acetyltransferase" evidence="3">
    <location>
        <begin position="9"/>
        <end position="155"/>
    </location>
</feature>
<evidence type="ECO:0000256" key="2">
    <source>
        <dbReference type="ARBA" id="ARBA00023315"/>
    </source>
</evidence>
<proteinExistence type="predicted"/>
<comment type="caution">
    <text evidence="4">The sequence shown here is derived from an EMBL/GenBank/DDBJ whole genome shotgun (WGS) entry which is preliminary data.</text>
</comment>
<accession>A0ABN3UU36</accession>
<dbReference type="PROSITE" id="PS51186">
    <property type="entry name" value="GNAT"/>
    <property type="match status" value="1"/>
</dbReference>
<evidence type="ECO:0000313" key="5">
    <source>
        <dbReference type="Proteomes" id="UP001501326"/>
    </source>
</evidence>
<evidence type="ECO:0000259" key="3">
    <source>
        <dbReference type="PROSITE" id="PS51186"/>
    </source>
</evidence>
<dbReference type="Proteomes" id="UP001501326">
    <property type="component" value="Unassembled WGS sequence"/>
</dbReference>
<dbReference type="InterPro" id="IPR050832">
    <property type="entry name" value="Bact_Acetyltransf"/>
</dbReference>
<reference evidence="4 5" key="1">
    <citation type="journal article" date="2019" name="Int. J. Syst. Evol. Microbiol.">
        <title>The Global Catalogue of Microorganisms (GCM) 10K type strain sequencing project: providing services to taxonomists for standard genome sequencing and annotation.</title>
        <authorList>
            <consortium name="The Broad Institute Genomics Platform"/>
            <consortium name="The Broad Institute Genome Sequencing Center for Infectious Disease"/>
            <person name="Wu L."/>
            <person name="Ma J."/>
        </authorList>
    </citation>
    <scope>NUCLEOTIDE SEQUENCE [LARGE SCALE GENOMIC DNA]</scope>
    <source>
        <strain evidence="4 5">JCM 16378</strain>
    </source>
</reference>
<gene>
    <name evidence="4" type="ORF">GCM10009867_29950</name>
</gene>
<evidence type="ECO:0000256" key="1">
    <source>
        <dbReference type="ARBA" id="ARBA00022679"/>
    </source>
</evidence>
<dbReference type="PANTHER" id="PTHR43877">
    <property type="entry name" value="AMINOALKYLPHOSPHONATE N-ACETYLTRANSFERASE-RELATED-RELATED"/>
    <property type="match status" value="1"/>
</dbReference>
<dbReference type="RefSeq" id="WP_344194883.1">
    <property type="nucleotide sequence ID" value="NZ_BAAARN010000004.1"/>
</dbReference>
<evidence type="ECO:0000313" key="4">
    <source>
        <dbReference type="EMBL" id="GAA2738493.1"/>
    </source>
</evidence>
<protein>
    <submittedName>
        <fullName evidence="4">GNAT family N-acetyltransferase</fullName>
    </submittedName>
</protein>
<keyword evidence="1" id="KW-0808">Transferase</keyword>